<dbReference type="AlphaFoldDB" id="A0A6A5KQU3"/>
<protein>
    <submittedName>
        <fullName evidence="2">Uncharacterized protein</fullName>
    </submittedName>
</protein>
<sequence>MRRHICRPNTRLSPDPERVSATPAPSLTFALEQLPAYLETFHSNASDLKSAPRKLEIVLPSFLSADPPPRAKRIRDVNLVPLIKLLHVDAPQMDTKLVIGPGSTNKPEITTQQSDQCSDLNLLLHHDNAAWLADVLNKKMQIWVACTSVSSTGNGTCENREVVLCYWRGSIYRDESAGMRLVSMLKRRVPMRHPGFDSPNAH</sequence>
<name>A0A6A5KQU3_9PLEO</name>
<dbReference type="Proteomes" id="UP000800040">
    <property type="component" value="Unassembled WGS sequence"/>
</dbReference>
<proteinExistence type="predicted"/>
<dbReference type="EMBL" id="ML975259">
    <property type="protein sequence ID" value="KAF1837631.1"/>
    <property type="molecule type" value="Genomic_DNA"/>
</dbReference>
<reference evidence="2" key="1">
    <citation type="submission" date="2020-01" db="EMBL/GenBank/DDBJ databases">
        <authorList>
            <consortium name="DOE Joint Genome Institute"/>
            <person name="Haridas S."/>
            <person name="Albert R."/>
            <person name="Binder M."/>
            <person name="Bloem J."/>
            <person name="Labutti K."/>
            <person name="Salamov A."/>
            <person name="Andreopoulos B."/>
            <person name="Baker S.E."/>
            <person name="Barry K."/>
            <person name="Bills G."/>
            <person name="Bluhm B.H."/>
            <person name="Cannon C."/>
            <person name="Castanera R."/>
            <person name="Culley D.E."/>
            <person name="Daum C."/>
            <person name="Ezra D."/>
            <person name="Gonzalez J.B."/>
            <person name="Henrissat B."/>
            <person name="Kuo A."/>
            <person name="Liang C."/>
            <person name="Lipzen A."/>
            <person name="Lutzoni F."/>
            <person name="Magnuson J."/>
            <person name="Mondo S."/>
            <person name="Nolan M."/>
            <person name="Ohm R."/>
            <person name="Pangilinan J."/>
            <person name="Park H.-J."/>
            <person name="Ramirez L."/>
            <person name="Alfaro M."/>
            <person name="Sun H."/>
            <person name="Tritt A."/>
            <person name="Yoshinaga Y."/>
            <person name="Zwiers L.-H."/>
            <person name="Turgeon B.G."/>
            <person name="Goodwin S.B."/>
            <person name="Spatafora J.W."/>
            <person name="Crous P.W."/>
            <person name="Grigoriev I.V."/>
        </authorList>
    </citation>
    <scope>NUCLEOTIDE SEQUENCE</scope>
    <source>
        <strain evidence="2">P77</strain>
    </source>
</reference>
<evidence type="ECO:0000313" key="2">
    <source>
        <dbReference type="EMBL" id="KAF1837631.1"/>
    </source>
</evidence>
<keyword evidence="3" id="KW-1185">Reference proteome</keyword>
<evidence type="ECO:0000256" key="1">
    <source>
        <dbReference type="SAM" id="MobiDB-lite"/>
    </source>
</evidence>
<feature type="region of interest" description="Disordered" evidence="1">
    <location>
        <begin position="1"/>
        <end position="21"/>
    </location>
</feature>
<gene>
    <name evidence="2" type="ORF">BDW02DRAFT_645172</name>
</gene>
<accession>A0A6A5KQU3</accession>
<organism evidence="2 3">
    <name type="scientific">Decorospora gaudefroyi</name>
    <dbReference type="NCBI Taxonomy" id="184978"/>
    <lineage>
        <taxon>Eukaryota</taxon>
        <taxon>Fungi</taxon>
        <taxon>Dikarya</taxon>
        <taxon>Ascomycota</taxon>
        <taxon>Pezizomycotina</taxon>
        <taxon>Dothideomycetes</taxon>
        <taxon>Pleosporomycetidae</taxon>
        <taxon>Pleosporales</taxon>
        <taxon>Pleosporineae</taxon>
        <taxon>Pleosporaceae</taxon>
        <taxon>Decorospora</taxon>
    </lineage>
</organism>
<evidence type="ECO:0000313" key="3">
    <source>
        <dbReference type="Proteomes" id="UP000800040"/>
    </source>
</evidence>